<organism evidence="15 16">
    <name type="scientific">Sumerlaea chitinivorans</name>
    <dbReference type="NCBI Taxonomy" id="2250252"/>
    <lineage>
        <taxon>Bacteria</taxon>
        <taxon>Candidatus Sumerlaeota</taxon>
        <taxon>Candidatus Sumerlaeia</taxon>
        <taxon>Candidatus Sumerlaeales</taxon>
        <taxon>Candidatus Sumerlaeaceae</taxon>
        <taxon>Candidatus Sumerlaea</taxon>
    </lineage>
</organism>
<evidence type="ECO:0000256" key="13">
    <source>
        <dbReference type="ARBA" id="ARBA00047594"/>
    </source>
</evidence>
<evidence type="ECO:0000256" key="10">
    <source>
        <dbReference type="ARBA" id="ARBA00023251"/>
    </source>
</evidence>
<name>A0A2Z4Y6E0_SUMC1</name>
<evidence type="ECO:0000256" key="14">
    <source>
        <dbReference type="HAMAP-Rule" id="MF_01006"/>
    </source>
</evidence>
<dbReference type="GO" id="GO:0009252">
    <property type="term" value="P:peptidoglycan biosynthetic process"/>
    <property type="evidence" value="ECO:0007669"/>
    <property type="project" value="UniProtKB-KW"/>
</dbReference>
<evidence type="ECO:0000256" key="1">
    <source>
        <dbReference type="ARBA" id="ARBA00004651"/>
    </source>
</evidence>
<sequence>MISPWQAIVLGALQGLTEYLPISSSAHLLIVPWLLGWEPFHNQMAFDVALHFGTLLAVLIYFFFDWLLIIASYIGDLRQRRWLGGARGSLLPKIVVATIPGAAVGKLFEDPIEKFFYTHHYNLWLIAGTMSLFGLALFISERVGKQKREITELTYRDALLIGCAQALAIIPGVSRSGITILVALLLSLKRPAAARFSFLLATPITFGAVILKAKDLTPADLNLSLGLGILSAAIVGMLAIRFLLTYVQNRRYDLFVYYRWVVAAVIIAVWFLRGPVPEQRAVPAAPTPAPQTMAPFHTFNVLAQK</sequence>
<evidence type="ECO:0000313" key="15">
    <source>
        <dbReference type="EMBL" id="AXA36764.1"/>
    </source>
</evidence>
<dbReference type="GO" id="GO:0050380">
    <property type="term" value="F:undecaprenyl-diphosphatase activity"/>
    <property type="evidence" value="ECO:0007669"/>
    <property type="project" value="UniProtKB-UniRule"/>
</dbReference>
<dbReference type="Pfam" id="PF02673">
    <property type="entry name" value="BacA"/>
    <property type="match status" value="1"/>
</dbReference>
<evidence type="ECO:0000313" key="16">
    <source>
        <dbReference type="Proteomes" id="UP000262583"/>
    </source>
</evidence>
<dbReference type="GO" id="GO:0008360">
    <property type="term" value="P:regulation of cell shape"/>
    <property type="evidence" value="ECO:0007669"/>
    <property type="project" value="UniProtKB-KW"/>
</dbReference>
<comment type="subcellular location">
    <subcellularLocation>
        <location evidence="1 14">Cell membrane</location>
        <topology evidence="1 14">Multi-pass membrane protein</topology>
    </subcellularLocation>
</comment>
<evidence type="ECO:0000256" key="8">
    <source>
        <dbReference type="ARBA" id="ARBA00022989"/>
    </source>
</evidence>
<keyword evidence="8 14" id="KW-1133">Transmembrane helix</keyword>
<keyword evidence="14" id="KW-0961">Cell wall biogenesis/degradation</keyword>
<keyword evidence="14" id="KW-0133">Cell shape</keyword>
<keyword evidence="14" id="KW-0573">Peptidoglycan synthesis</keyword>
<keyword evidence="9 14" id="KW-0472">Membrane</keyword>
<dbReference type="EMBL" id="CP030759">
    <property type="protein sequence ID" value="AXA36764.1"/>
    <property type="molecule type" value="Genomic_DNA"/>
</dbReference>
<comment type="function">
    <text evidence="14">Catalyzes the dephosphorylation of undecaprenyl diphosphate (UPP). Confers resistance to bacitracin.</text>
</comment>
<comment type="similarity">
    <text evidence="2 14">Belongs to the UppP family.</text>
</comment>
<feature type="transmembrane region" description="Helical" evidence="14">
    <location>
        <begin position="223"/>
        <end position="244"/>
    </location>
</feature>
<evidence type="ECO:0000256" key="5">
    <source>
        <dbReference type="ARBA" id="ARBA00022475"/>
    </source>
</evidence>
<evidence type="ECO:0000256" key="9">
    <source>
        <dbReference type="ARBA" id="ARBA00023136"/>
    </source>
</evidence>
<keyword evidence="6 14" id="KW-0812">Transmembrane</keyword>
<keyword evidence="5 14" id="KW-1003">Cell membrane</keyword>
<proteinExistence type="inferred from homology"/>
<dbReference type="KEGG" id="schv:BRCON_1987"/>
<keyword evidence="10 14" id="KW-0046">Antibiotic resistance</keyword>
<dbReference type="GO" id="GO:0005886">
    <property type="term" value="C:plasma membrane"/>
    <property type="evidence" value="ECO:0007669"/>
    <property type="project" value="UniProtKB-SubCell"/>
</dbReference>
<evidence type="ECO:0000256" key="2">
    <source>
        <dbReference type="ARBA" id="ARBA00010621"/>
    </source>
</evidence>
<accession>A0A2Z4Y6E0</accession>
<gene>
    <name evidence="14" type="primary">uppP</name>
    <name evidence="15" type="ORF">BRCON_1987</name>
</gene>
<dbReference type="GO" id="GO:0046677">
    <property type="term" value="P:response to antibiotic"/>
    <property type="evidence" value="ECO:0007669"/>
    <property type="project" value="UniProtKB-UniRule"/>
</dbReference>
<evidence type="ECO:0000256" key="11">
    <source>
        <dbReference type="ARBA" id="ARBA00032707"/>
    </source>
</evidence>
<reference evidence="15 16" key="1">
    <citation type="submission" date="2018-05" db="EMBL/GenBank/DDBJ databases">
        <title>A metagenomic window into the 2 km-deep terrestrial subsurface aquifer revealed taxonomically and functionally diverse microbial community comprising novel uncultured bacterial lineages.</title>
        <authorList>
            <person name="Kadnikov V.V."/>
            <person name="Mardanov A.V."/>
            <person name="Beletsky A.V."/>
            <person name="Banks D."/>
            <person name="Pimenov N.V."/>
            <person name="Frank Y.A."/>
            <person name="Karnachuk O.V."/>
            <person name="Ravin N.V."/>
        </authorList>
    </citation>
    <scope>NUCLEOTIDE SEQUENCE [LARGE SCALE GENOMIC DNA]</scope>
    <source>
        <strain evidence="15">BY</strain>
    </source>
</reference>
<feature type="transmembrane region" description="Helical" evidence="14">
    <location>
        <begin position="90"/>
        <end position="108"/>
    </location>
</feature>
<comment type="miscellaneous">
    <text evidence="14">Bacitracin is thought to be involved in the inhibition of peptidoglycan synthesis by sequestering undecaprenyl diphosphate, thereby reducing the pool of lipid carrier available.</text>
</comment>
<feature type="transmembrane region" description="Helical" evidence="14">
    <location>
        <begin position="120"/>
        <end position="139"/>
    </location>
</feature>
<evidence type="ECO:0000256" key="6">
    <source>
        <dbReference type="ARBA" id="ARBA00022692"/>
    </source>
</evidence>
<dbReference type="GO" id="GO:0071555">
    <property type="term" value="P:cell wall organization"/>
    <property type="evidence" value="ECO:0007669"/>
    <property type="project" value="UniProtKB-KW"/>
</dbReference>
<comment type="catalytic activity">
    <reaction evidence="13 14">
        <text>di-trans,octa-cis-undecaprenyl diphosphate + H2O = di-trans,octa-cis-undecaprenyl phosphate + phosphate + H(+)</text>
        <dbReference type="Rhea" id="RHEA:28094"/>
        <dbReference type="ChEBI" id="CHEBI:15377"/>
        <dbReference type="ChEBI" id="CHEBI:15378"/>
        <dbReference type="ChEBI" id="CHEBI:43474"/>
        <dbReference type="ChEBI" id="CHEBI:58405"/>
        <dbReference type="ChEBI" id="CHEBI:60392"/>
        <dbReference type="EC" id="3.6.1.27"/>
    </reaction>
</comment>
<feature type="transmembrane region" description="Helical" evidence="14">
    <location>
        <begin position="192"/>
        <end position="211"/>
    </location>
</feature>
<evidence type="ECO:0000256" key="12">
    <source>
        <dbReference type="ARBA" id="ARBA00032932"/>
    </source>
</evidence>
<dbReference type="PANTHER" id="PTHR30622:SF4">
    <property type="entry name" value="UNDECAPRENYL-DIPHOSPHATASE"/>
    <property type="match status" value="1"/>
</dbReference>
<protein>
    <recommendedName>
        <fullName evidence="4 14">Undecaprenyl-diphosphatase</fullName>
        <ecNumber evidence="3 14">3.6.1.27</ecNumber>
    </recommendedName>
    <alternativeName>
        <fullName evidence="12 14">Bacitracin resistance protein</fullName>
    </alternativeName>
    <alternativeName>
        <fullName evidence="11 14">Undecaprenyl pyrophosphate phosphatase</fullName>
    </alternativeName>
</protein>
<evidence type="ECO:0000256" key="4">
    <source>
        <dbReference type="ARBA" id="ARBA00021581"/>
    </source>
</evidence>
<feature type="transmembrane region" description="Helical" evidence="14">
    <location>
        <begin position="49"/>
        <end position="69"/>
    </location>
</feature>
<dbReference type="EC" id="3.6.1.27" evidence="3 14"/>
<dbReference type="HAMAP" id="MF_01006">
    <property type="entry name" value="Undec_diphosphatase"/>
    <property type="match status" value="1"/>
</dbReference>
<evidence type="ECO:0000256" key="3">
    <source>
        <dbReference type="ARBA" id="ARBA00012374"/>
    </source>
</evidence>
<dbReference type="Proteomes" id="UP000262583">
    <property type="component" value="Chromosome"/>
</dbReference>
<feature type="transmembrane region" description="Helical" evidence="14">
    <location>
        <begin position="256"/>
        <end position="272"/>
    </location>
</feature>
<feature type="transmembrane region" description="Helical" evidence="14">
    <location>
        <begin position="159"/>
        <end position="186"/>
    </location>
</feature>
<dbReference type="InterPro" id="IPR003824">
    <property type="entry name" value="UppP"/>
</dbReference>
<keyword evidence="7 14" id="KW-0378">Hydrolase</keyword>
<evidence type="ECO:0000256" key="7">
    <source>
        <dbReference type="ARBA" id="ARBA00022801"/>
    </source>
</evidence>
<dbReference type="AlphaFoldDB" id="A0A2Z4Y6E0"/>
<dbReference type="PANTHER" id="PTHR30622">
    <property type="entry name" value="UNDECAPRENYL-DIPHOSPHATASE"/>
    <property type="match status" value="1"/>
</dbReference>